<proteinExistence type="predicted"/>
<gene>
    <name evidence="2" type="ORF">TQ35_007280</name>
</gene>
<dbReference type="EMBL" id="JZWS02000007">
    <property type="protein sequence ID" value="MCL7344356.1"/>
    <property type="molecule type" value="Genomic_DNA"/>
</dbReference>
<reference evidence="2" key="1">
    <citation type="submission" date="2022-05" db="EMBL/GenBank/DDBJ databases">
        <title>Metagenome Sequencing of an Archaeal-Dominated Microbial Community from a Hot Spring at the Los Azufres Geothermal Field, Mexico.</title>
        <authorList>
            <person name="Marin-Paredes R."/>
            <person name="Martinez-Romero E."/>
            <person name="Servin-Garciduenas L.E."/>
        </authorList>
    </citation>
    <scope>NUCLEOTIDE SEQUENCE</scope>
    <source>
        <strain evidence="2">AZ1-454</strain>
    </source>
</reference>
<keyword evidence="1" id="KW-0812">Transmembrane</keyword>
<dbReference type="InterPro" id="IPR036388">
    <property type="entry name" value="WH-like_DNA-bd_sf"/>
</dbReference>
<evidence type="ECO:0000313" key="2">
    <source>
        <dbReference type="EMBL" id="MCL7344356.1"/>
    </source>
</evidence>
<evidence type="ECO:0000256" key="1">
    <source>
        <dbReference type="SAM" id="Phobius"/>
    </source>
</evidence>
<protein>
    <submittedName>
        <fullName evidence="2">ArsR family transcriptional regulator</fullName>
    </submittedName>
</protein>
<dbReference type="Pfam" id="PF12840">
    <property type="entry name" value="HTH_20"/>
    <property type="match status" value="1"/>
</dbReference>
<dbReference type="AlphaFoldDB" id="A0AAE3FL02"/>
<feature type="transmembrane region" description="Helical" evidence="1">
    <location>
        <begin position="81"/>
        <end position="106"/>
    </location>
</feature>
<feature type="transmembrane region" description="Helical" evidence="1">
    <location>
        <begin position="112"/>
        <end position="130"/>
    </location>
</feature>
<dbReference type="SUPFAM" id="SSF46785">
    <property type="entry name" value="Winged helix' DNA-binding domain"/>
    <property type="match status" value="1"/>
</dbReference>
<sequence>MTPAEYEGLYGTRKKIYYYILRQRKPVPLKKIQRDLNLSSPSLVQYHLKKLLEEGLVKETQEGYVVSKVVLSDYVRISNHLIPVSAFFASFFITALILLLTFLYKYPLASEIFSAIVISISAVLFAQDVIRKYKEIKL</sequence>
<dbReference type="InterPro" id="IPR036390">
    <property type="entry name" value="WH_DNA-bd_sf"/>
</dbReference>
<name>A0AAE3FL02_9CREN</name>
<keyword evidence="1" id="KW-1133">Transmembrane helix</keyword>
<comment type="caution">
    <text evidence="2">The sequence shown here is derived from an EMBL/GenBank/DDBJ whole genome shotgun (WGS) entry which is preliminary data.</text>
</comment>
<accession>A0AAE3FL02</accession>
<dbReference type="Gene3D" id="1.10.10.10">
    <property type="entry name" value="Winged helix-like DNA-binding domain superfamily/Winged helix DNA-binding domain"/>
    <property type="match status" value="1"/>
</dbReference>
<dbReference type="InterPro" id="IPR011991">
    <property type="entry name" value="ArsR-like_HTH"/>
</dbReference>
<dbReference type="CDD" id="cd00090">
    <property type="entry name" value="HTH_ARSR"/>
    <property type="match status" value="1"/>
</dbReference>
<organism evidence="2">
    <name type="scientific">Candidatus Aramenus sulfurataquae</name>
    <dbReference type="NCBI Taxonomy" id="1326980"/>
    <lineage>
        <taxon>Archaea</taxon>
        <taxon>Thermoproteota</taxon>
        <taxon>Thermoprotei</taxon>
        <taxon>Sulfolobales</taxon>
        <taxon>Sulfolobaceae</taxon>
        <taxon>Candidatus Aramenus</taxon>
    </lineage>
</organism>
<keyword evidence="1" id="KW-0472">Membrane</keyword>